<dbReference type="EMBL" id="AP024420">
    <property type="protein sequence ID" value="BCR89491.1"/>
    <property type="molecule type" value="Genomic_DNA"/>
</dbReference>
<evidence type="ECO:0000256" key="1">
    <source>
        <dbReference type="SAM" id="Coils"/>
    </source>
</evidence>
<dbReference type="Gene3D" id="1.20.5.170">
    <property type="match status" value="1"/>
</dbReference>
<dbReference type="PANTHER" id="PTHR40618:SF1">
    <property type="entry name" value="B-ZIP TRANSCRIPTION FACTOR (EUROFUNG)"/>
    <property type="match status" value="1"/>
</dbReference>
<dbReference type="Proteomes" id="UP000637239">
    <property type="component" value="Chromosome 5"/>
</dbReference>
<evidence type="ECO:0000256" key="2">
    <source>
        <dbReference type="SAM" id="MobiDB-lite"/>
    </source>
</evidence>
<feature type="region of interest" description="Disordered" evidence="2">
    <location>
        <begin position="84"/>
        <end position="140"/>
    </location>
</feature>
<dbReference type="SUPFAM" id="SSF57959">
    <property type="entry name" value="Leucine zipper domain"/>
    <property type="match status" value="1"/>
</dbReference>
<evidence type="ECO:0008006" key="5">
    <source>
        <dbReference type="Google" id="ProtNLM"/>
    </source>
</evidence>
<proteinExistence type="predicted"/>
<dbReference type="KEGG" id="ache:ACHE_50689S"/>
<evidence type="ECO:0000313" key="3">
    <source>
        <dbReference type="EMBL" id="BCR89491.1"/>
    </source>
</evidence>
<sequence length="490" mass="55070">MSGNSRSQQFRVQSLEEFLKTDTPFLSWEDLQQKLLLPPQDRPSMRGPTASNSIESLLSASSYPVPETSIAQDYQRQEAPLYGGFSIETPSSQNEIDQSVQSISTPVTRHSRRRSESIASSYSPRKRGRPRKDVADVLDEDPEERRRLQIRLAQRAYRSRRERSLLRYKSRIAQLENAVENMSTSVLSLSQQLVQSGVLESNPELANHLHGTVLTCLRSIKEAGCEGERETPDTSPASEKPPSTSSITEEINPVQSWVVELIARSQLDTSQPFGANRRRLQDASIGSSQYISSSTEVTDIELPAFIERLHLACLSQGYMALRDKSIPMDRLRRPFRLLLTFMSRERMTSYFEAALHFRLSQQRLDEWKDVPFFSLGGAGTHAAPGSTSGRFSSQKWVTIQDPLAQFPPDIQEDLDGEWFTIQDLEGFLRQRGVDKFACDPAESRPSSPTRAVVSVARLMHALISKCICLGRSPGFRRCDVERALSAAVST</sequence>
<protein>
    <recommendedName>
        <fullName evidence="5">BZIP domain-containing protein</fullName>
    </recommendedName>
</protein>
<dbReference type="GeneID" id="66983849"/>
<organism evidence="3 4">
    <name type="scientific">Aspergillus chevalieri</name>
    <name type="common">Eurotium chevalieri</name>
    <dbReference type="NCBI Taxonomy" id="182096"/>
    <lineage>
        <taxon>Eukaryota</taxon>
        <taxon>Fungi</taxon>
        <taxon>Dikarya</taxon>
        <taxon>Ascomycota</taxon>
        <taxon>Pezizomycotina</taxon>
        <taxon>Eurotiomycetes</taxon>
        <taxon>Eurotiomycetidae</taxon>
        <taxon>Eurotiales</taxon>
        <taxon>Aspergillaceae</taxon>
        <taxon>Aspergillus</taxon>
        <taxon>Aspergillus subgen. Aspergillus</taxon>
    </lineage>
</organism>
<feature type="coiled-coil region" evidence="1">
    <location>
        <begin position="165"/>
        <end position="192"/>
    </location>
</feature>
<dbReference type="AlphaFoldDB" id="A0A7R7VRS5"/>
<dbReference type="RefSeq" id="XP_043138013.1">
    <property type="nucleotide sequence ID" value="XM_043280434.1"/>
</dbReference>
<reference evidence="3" key="2">
    <citation type="submission" date="2021-02" db="EMBL/GenBank/DDBJ databases">
        <title>Aspergillus chevalieri M1 genome sequence.</title>
        <authorList>
            <person name="Kadooka C."/>
            <person name="Mori K."/>
            <person name="Futagami T."/>
        </authorList>
    </citation>
    <scope>NUCLEOTIDE SEQUENCE</scope>
    <source>
        <strain evidence="3">M1</strain>
    </source>
</reference>
<gene>
    <name evidence="3" type="ORF">ACHE_50689S</name>
</gene>
<feature type="region of interest" description="Disordered" evidence="2">
    <location>
        <begin position="225"/>
        <end position="249"/>
    </location>
</feature>
<accession>A0A7R7VRS5</accession>
<evidence type="ECO:0000313" key="4">
    <source>
        <dbReference type="Proteomes" id="UP000637239"/>
    </source>
</evidence>
<name>A0A7R7VRS5_ASPCH</name>
<dbReference type="InterPro" id="IPR046347">
    <property type="entry name" value="bZIP_sf"/>
</dbReference>
<dbReference type="PANTHER" id="PTHR40618">
    <property type="entry name" value="B-ZIP TRANSCRIPTION FACTOR (EUROFUNG)-RELATED"/>
    <property type="match status" value="1"/>
</dbReference>
<feature type="compositionally biased region" description="Polar residues" evidence="2">
    <location>
        <begin position="233"/>
        <end position="249"/>
    </location>
</feature>
<keyword evidence="4" id="KW-1185">Reference proteome</keyword>
<feature type="compositionally biased region" description="Polar residues" evidence="2">
    <location>
        <begin position="88"/>
        <end position="108"/>
    </location>
</feature>
<keyword evidence="1" id="KW-0175">Coiled coil</keyword>
<reference evidence="3" key="1">
    <citation type="submission" date="2021-01" db="EMBL/GenBank/DDBJ databases">
        <authorList>
            <consortium name="Aspergillus chevalieri M1 genome sequencing consortium"/>
            <person name="Kazuki M."/>
            <person name="Futagami T."/>
        </authorList>
    </citation>
    <scope>NUCLEOTIDE SEQUENCE</scope>
    <source>
        <strain evidence="3">M1</strain>
    </source>
</reference>
<dbReference type="GO" id="GO:0003700">
    <property type="term" value="F:DNA-binding transcription factor activity"/>
    <property type="evidence" value="ECO:0007669"/>
    <property type="project" value="InterPro"/>
</dbReference>